<dbReference type="EMBL" id="NHTK01001304">
    <property type="protein sequence ID" value="PPR00596.1"/>
    <property type="molecule type" value="Genomic_DNA"/>
</dbReference>
<gene>
    <name evidence="1" type="ORF">CVT24_005447</name>
</gene>
<keyword evidence="2" id="KW-1185">Reference proteome</keyword>
<dbReference type="Proteomes" id="UP000284842">
    <property type="component" value="Unassembled WGS sequence"/>
</dbReference>
<comment type="caution">
    <text evidence="1">The sequence shown here is derived from an EMBL/GenBank/DDBJ whole genome shotgun (WGS) entry which is preliminary data.</text>
</comment>
<dbReference type="InterPro" id="IPR032675">
    <property type="entry name" value="LRR_dom_sf"/>
</dbReference>
<dbReference type="AlphaFoldDB" id="A0A409YC58"/>
<protein>
    <recommendedName>
        <fullName evidence="3">F-box domain-containing protein</fullName>
    </recommendedName>
</protein>
<evidence type="ECO:0000313" key="2">
    <source>
        <dbReference type="Proteomes" id="UP000284842"/>
    </source>
</evidence>
<sequence length="451" mass="51778">MPDIIVFPLEITDHIFDLLVAQPDTSRVLATTHPKIDPPFPTLEPETIKFRTVSKEWRYRIDDHKLTQRICDLIENPALMGTLLKRIDEANKLKIYVLSIDASKHKPAEIESLFRACQGSLVHLYIRSQTLSELPSVLPKLKTLYVQVLPSYHPLGLNLDRFPLLESLYIPIGNPFWRTTAKLSIDPETVLPPLVELSLRSTTAHDVLKIVSECPSVQRLLFQGVFDNIPAGCPPVDCPNLLFLQTDGLYTLKYLTTPRLRILHVDVVIYEIQTLHQLSIQPSHELSEFLSRCPAIETLATSVLPYDLVPTLKEFRLIGVCYHISRSLDLLQSTVSPPFLASFANVEKFSIVHTRLDTASQHIVETRILWKCLFGLLYHGYRNPVYFYVPGYSVHYRWNPRPEFEHMMSVQGLPDVYINGERVRDMPREPIFDSRFPGLMLKESQIEDYVL</sequence>
<dbReference type="InParanoid" id="A0A409YC58"/>
<proteinExistence type="predicted"/>
<organism evidence="1 2">
    <name type="scientific">Panaeolus cyanescens</name>
    <dbReference type="NCBI Taxonomy" id="181874"/>
    <lineage>
        <taxon>Eukaryota</taxon>
        <taxon>Fungi</taxon>
        <taxon>Dikarya</taxon>
        <taxon>Basidiomycota</taxon>
        <taxon>Agaricomycotina</taxon>
        <taxon>Agaricomycetes</taxon>
        <taxon>Agaricomycetidae</taxon>
        <taxon>Agaricales</taxon>
        <taxon>Agaricineae</taxon>
        <taxon>Galeropsidaceae</taxon>
        <taxon>Panaeolus</taxon>
    </lineage>
</organism>
<dbReference type="SUPFAM" id="SSF52058">
    <property type="entry name" value="L domain-like"/>
    <property type="match status" value="1"/>
</dbReference>
<name>A0A409YC58_9AGAR</name>
<evidence type="ECO:0000313" key="1">
    <source>
        <dbReference type="EMBL" id="PPR00596.1"/>
    </source>
</evidence>
<accession>A0A409YC58</accession>
<reference evidence="1 2" key="1">
    <citation type="journal article" date="2018" name="Evol. Lett.">
        <title>Horizontal gene cluster transfer increased hallucinogenic mushroom diversity.</title>
        <authorList>
            <person name="Reynolds H.T."/>
            <person name="Vijayakumar V."/>
            <person name="Gluck-Thaler E."/>
            <person name="Korotkin H.B."/>
            <person name="Matheny P.B."/>
            <person name="Slot J.C."/>
        </authorList>
    </citation>
    <scope>NUCLEOTIDE SEQUENCE [LARGE SCALE GENOMIC DNA]</scope>
    <source>
        <strain evidence="1 2">2629</strain>
    </source>
</reference>
<evidence type="ECO:0008006" key="3">
    <source>
        <dbReference type="Google" id="ProtNLM"/>
    </source>
</evidence>
<dbReference type="Gene3D" id="3.80.10.10">
    <property type="entry name" value="Ribonuclease Inhibitor"/>
    <property type="match status" value="1"/>
</dbReference>